<dbReference type="EMBL" id="QHKI01000021">
    <property type="protein sequence ID" value="RSM82749.1"/>
    <property type="molecule type" value="Genomic_DNA"/>
</dbReference>
<name>A0A428Z6C8_KIBAR</name>
<gene>
    <name evidence="1" type="ORF">DMH04_24295</name>
</gene>
<organism evidence="1 2">
    <name type="scientific">Kibdelosporangium aridum</name>
    <dbReference type="NCBI Taxonomy" id="2030"/>
    <lineage>
        <taxon>Bacteria</taxon>
        <taxon>Bacillati</taxon>
        <taxon>Actinomycetota</taxon>
        <taxon>Actinomycetes</taxon>
        <taxon>Pseudonocardiales</taxon>
        <taxon>Pseudonocardiaceae</taxon>
        <taxon>Kibdelosporangium</taxon>
    </lineage>
</organism>
<evidence type="ECO:0000313" key="1">
    <source>
        <dbReference type="EMBL" id="RSM82749.1"/>
    </source>
</evidence>
<dbReference type="RefSeq" id="WP_037268339.1">
    <property type="nucleotide sequence ID" value="NZ_QHKI01000021.1"/>
</dbReference>
<dbReference type="AlphaFoldDB" id="A0A428Z6C8"/>
<accession>A0A428Z6C8</accession>
<evidence type="ECO:0000313" key="2">
    <source>
        <dbReference type="Proteomes" id="UP000287547"/>
    </source>
</evidence>
<protein>
    <submittedName>
        <fullName evidence="1">Uncharacterized protein</fullName>
    </submittedName>
</protein>
<dbReference type="Proteomes" id="UP000287547">
    <property type="component" value="Unassembled WGS sequence"/>
</dbReference>
<reference evidence="1 2" key="1">
    <citation type="submission" date="2018-05" db="EMBL/GenBank/DDBJ databases">
        <title>Evolution of GPA BGCs.</title>
        <authorList>
            <person name="Waglechner N."/>
            <person name="Wright G.D."/>
        </authorList>
    </citation>
    <scope>NUCLEOTIDE SEQUENCE [LARGE SCALE GENOMIC DNA]</scope>
    <source>
        <strain evidence="1 2">A82846</strain>
    </source>
</reference>
<sequence>MTEADDEREFREELIAESHRVRIPSLPLRVFTMYVGEDDDEENIADDEYHDYLPPDIPADKLVSCNSVRFTSV</sequence>
<comment type="caution">
    <text evidence="1">The sequence shown here is derived from an EMBL/GenBank/DDBJ whole genome shotgun (WGS) entry which is preliminary data.</text>
</comment>
<proteinExistence type="predicted"/>